<dbReference type="EMBL" id="FZQP02000304">
    <property type="protein sequence ID" value="VVC88383.1"/>
    <property type="molecule type" value="Genomic_DNA"/>
</dbReference>
<name>A0A5E4PR46_9NEOP</name>
<dbReference type="Proteomes" id="UP000324832">
    <property type="component" value="Unassembled WGS sequence"/>
</dbReference>
<organism evidence="1 2">
    <name type="scientific">Leptidea sinapis</name>
    <dbReference type="NCBI Taxonomy" id="189913"/>
    <lineage>
        <taxon>Eukaryota</taxon>
        <taxon>Metazoa</taxon>
        <taxon>Ecdysozoa</taxon>
        <taxon>Arthropoda</taxon>
        <taxon>Hexapoda</taxon>
        <taxon>Insecta</taxon>
        <taxon>Pterygota</taxon>
        <taxon>Neoptera</taxon>
        <taxon>Endopterygota</taxon>
        <taxon>Lepidoptera</taxon>
        <taxon>Glossata</taxon>
        <taxon>Ditrysia</taxon>
        <taxon>Papilionoidea</taxon>
        <taxon>Pieridae</taxon>
        <taxon>Dismorphiinae</taxon>
        <taxon>Leptidea</taxon>
    </lineage>
</organism>
<protein>
    <submittedName>
        <fullName evidence="1">Uncharacterized protein</fullName>
    </submittedName>
</protein>
<accession>A0A5E4PR46</accession>
<gene>
    <name evidence="1" type="ORF">LSINAPIS_LOCUS1765</name>
</gene>
<evidence type="ECO:0000313" key="1">
    <source>
        <dbReference type="EMBL" id="VVC88383.1"/>
    </source>
</evidence>
<dbReference type="AlphaFoldDB" id="A0A5E4PR46"/>
<keyword evidence="2" id="KW-1185">Reference proteome</keyword>
<sequence length="94" mass="10604">MLVTLDTNMGKYTSLTPSFLISALKNSRIFSQMQKDHGQFKNKTIVKVPQKMTQVIVISDSDSSLKCQDVSSTDEEEMDRLIDATRKELQTTTS</sequence>
<evidence type="ECO:0000313" key="2">
    <source>
        <dbReference type="Proteomes" id="UP000324832"/>
    </source>
</evidence>
<proteinExistence type="predicted"/>
<reference evidence="1 2" key="1">
    <citation type="submission" date="2017-07" db="EMBL/GenBank/DDBJ databases">
        <authorList>
            <person name="Talla V."/>
            <person name="Backstrom N."/>
        </authorList>
    </citation>
    <scope>NUCLEOTIDE SEQUENCE [LARGE SCALE GENOMIC DNA]</scope>
</reference>